<evidence type="ECO:0000313" key="4">
    <source>
        <dbReference type="EMBL" id="CAB4199725.1"/>
    </source>
</evidence>
<evidence type="ECO:0008006" key="5">
    <source>
        <dbReference type="Google" id="ProtNLM"/>
    </source>
</evidence>
<dbReference type="Gene3D" id="3.40.1350.10">
    <property type="match status" value="1"/>
</dbReference>
<dbReference type="EMBL" id="LR797301">
    <property type="protein sequence ID" value="CAB4199725.1"/>
    <property type="molecule type" value="Genomic_DNA"/>
</dbReference>
<evidence type="ECO:0000313" key="3">
    <source>
        <dbReference type="EMBL" id="CAB4187411.1"/>
    </source>
</evidence>
<organism evidence="3">
    <name type="scientific">uncultured Caudovirales phage</name>
    <dbReference type="NCBI Taxonomy" id="2100421"/>
    <lineage>
        <taxon>Viruses</taxon>
        <taxon>Duplodnaviria</taxon>
        <taxon>Heunggongvirae</taxon>
        <taxon>Uroviricota</taxon>
        <taxon>Caudoviricetes</taxon>
        <taxon>Peduoviridae</taxon>
        <taxon>Maltschvirus</taxon>
        <taxon>Maltschvirus maltsch</taxon>
    </lineage>
</organism>
<dbReference type="EMBL" id="LR796467">
    <property type="protein sequence ID" value="CAB4146470.1"/>
    <property type="molecule type" value="Genomic_DNA"/>
</dbReference>
<name>A0A6J5R1C4_9CAUD</name>
<evidence type="ECO:0000313" key="2">
    <source>
        <dbReference type="EMBL" id="CAB4177536.1"/>
    </source>
</evidence>
<sequence>MITAKSAKAKGSRLEKAVQMALQAAGATARKQPGSGIYSAFPADVYAEIPGLGPILIECKSHKSPLKTIRNWLGKATVLVHKADQEEALVTVPLSHYCQMVKLIADEHFTVDEGNSFRERMLAKLAKERAYDATPQELGQ</sequence>
<dbReference type="GO" id="GO:0003676">
    <property type="term" value="F:nucleic acid binding"/>
    <property type="evidence" value="ECO:0007669"/>
    <property type="project" value="InterPro"/>
</dbReference>
<proteinExistence type="predicted"/>
<dbReference type="EMBL" id="LR797110">
    <property type="protein sequence ID" value="CAB4187411.1"/>
    <property type="molecule type" value="Genomic_DNA"/>
</dbReference>
<dbReference type="EMBL" id="LR796954">
    <property type="protein sequence ID" value="CAB4177536.1"/>
    <property type="molecule type" value="Genomic_DNA"/>
</dbReference>
<accession>A0A6J5R1C4</accession>
<dbReference type="InterPro" id="IPR011856">
    <property type="entry name" value="tRNA_endonuc-like_dom_sf"/>
</dbReference>
<evidence type="ECO:0000313" key="1">
    <source>
        <dbReference type="EMBL" id="CAB4146470.1"/>
    </source>
</evidence>
<gene>
    <name evidence="2" type="ORF">UFOVP1008_7</name>
    <name evidence="3" type="ORF">UFOVP1160_39</name>
    <name evidence="4" type="ORF">UFOVP1352_11</name>
    <name evidence="1" type="ORF">UFOVP498_15</name>
</gene>
<reference evidence="3" key="1">
    <citation type="submission" date="2020-05" db="EMBL/GenBank/DDBJ databases">
        <authorList>
            <person name="Chiriac C."/>
            <person name="Salcher M."/>
            <person name="Ghai R."/>
            <person name="Kavagutti S V."/>
        </authorList>
    </citation>
    <scope>NUCLEOTIDE SEQUENCE</scope>
</reference>
<protein>
    <recommendedName>
        <fullName evidence="5">Holliday junction resolvase</fullName>
    </recommendedName>
</protein>